<dbReference type="SUPFAM" id="SSF55729">
    <property type="entry name" value="Acyl-CoA N-acyltransferases (Nat)"/>
    <property type="match status" value="1"/>
</dbReference>
<feature type="domain" description="N-acetyltransferase" evidence="1">
    <location>
        <begin position="47"/>
        <end position="204"/>
    </location>
</feature>
<evidence type="ECO:0000313" key="3">
    <source>
        <dbReference type="Proteomes" id="UP000588158"/>
    </source>
</evidence>
<keyword evidence="2" id="KW-0808">Transferase</keyword>
<dbReference type="AlphaFoldDB" id="A0A841A9B8"/>
<sequence>MNPLAEPWRLPGAGDTGLRLEALPPRVLHALAATAPGDEAAAGANGVTGRISGPGMRALDAMRREHPILTPWLVGPESRGLWVRRSRQILETSQDAPWISRLIVDPALREAVGIAGFHGAPDAEGMVEVGYRVDPARRRQGYARRSLEILLDVAAREPEVRTVRASIAPDNAASLALAMSCGFVQLGEQWDEEDGLELVLEVSA</sequence>
<protein>
    <submittedName>
        <fullName evidence="2">RimJ/RimL family protein N-acetyltransferase</fullName>
    </submittedName>
</protein>
<comment type="caution">
    <text evidence="2">The sequence shown here is derived from an EMBL/GenBank/DDBJ whole genome shotgun (WGS) entry which is preliminary data.</text>
</comment>
<proteinExistence type="predicted"/>
<dbReference type="PROSITE" id="PS51186">
    <property type="entry name" value="GNAT"/>
    <property type="match status" value="1"/>
</dbReference>
<reference evidence="2 3" key="1">
    <citation type="submission" date="2020-08" db="EMBL/GenBank/DDBJ databases">
        <title>Sequencing the genomes of 1000 actinobacteria strains.</title>
        <authorList>
            <person name="Klenk H.-P."/>
        </authorList>
    </citation>
    <scope>NUCLEOTIDE SEQUENCE [LARGE SCALE GENOMIC DNA]</scope>
    <source>
        <strain evidence="2 3">DSM 28796</strain>
    </source>
</reference>
<dbReference type="InterPro" id="IPR000182">
    <property type="entry name" value="GNAT_dom"/>
</dbReference>
<evidence type="ECO:0000313" key="2">
    <source>
        <dbReference type="EMBL" id="MBB5830211.1"/>
    </source>
</evidence>
<name>A0A841A9B8_9MICO</name>
<organism evidence="2 3">
    <name type="scientific">Brachybacterium aquaticum</name>
    <dbReference type="NCBI Taxonomy" id="1432564"/>
    <lineage>
        <taxon>Bacteria</taxon>
        <taxon>Bacillati</taxon>
        <taxon>Actinomycetota</taxon>
        <taxon>Actinomycetes</taxon>
        <taxon>Micrococcales</taxon>
        <taxon>Dermabacteraceae</taxon>
        <taxon>Brachybacterium</taxon>
    </lineage>
</organism>
<dbReference type="InterPro" id="IPR051908">
    <property type="entry name" value="Ribosomal_N-acetyltransferase"/>
</dbReference>
<dbReference type="Proteomes" id="UP000588158">
    <property type="component" value="Unassembled WGS sequence"/>
</dbReference>
<evidence type="ECO:0000259" key="1">
    <source>
        <dbReference type="PROSITE" id="PS51186"/>
    </source>
</evidence>
<gene>
    <name evidence="2" type="ORF">HNR70_000024</name>
</gene>
<accession>A0A841A9B8</accession>
<dbReference type="GO" id="GO:0005737">
    <property type="term" value="C:cytoplasm"/>
    <property type="evidence" value="ECO:0007669"/>
    <property type="project" value="TreeGrafter"/>
</dbReference>
<keyword evidence="3" id="KW-1185">Reference proteome</keyword>
<dbReference type="InterPro" id="IPR016181">
    <property type="entry name" value="Acyl_CoA_acyltransferase"/>
</dbReference>
<dbReference type="EMBL" id="JACHLZ010000001">
    <property type="protein sequence ID" value="MBB5830211.1"/>
    <property type="molecule type" value="Genomic_DNA"/>
</dbReference>
<dbReference type="GO" id="GO:1990189">
    <property type="term" value="F:protein N-terminal-serine acetyltransferase activity"/>
    <property type="evidence" value="ECO:0007669"/>
    <property type="project" value="TreeGrafter"/>
</dbReference>
<dbReference type="GO" id="GO:0008999">
    <property type="term" value="F:protein-N-terminal-alanine acetyltransferase activity"/>
    <property type="evidence" value="ECO:0007669"/>
    <property type="project" value="TreeGrafter"/>
</dbReference>
<dbReference type="PANTHER" id="PTHR43441">
    <property type="entry name" value="RIBOSOMAL-PROTEIN-SERINE ACETYLTRANSFERASE"/>
    <property type="match status" value="1"/>
</dbReference>
<dbReference type="CDD" id="cd04301">
    <property type="entry name" value="NAT_SF"/>
    <property type="match status" value="1"/>
</dbReference>
<dbReference type="RefSeq" id="WP_221421053.1">
    <property type="nucleotide sequence ID" value="NZ_JACHLZ010000001.1"/>
</dbReference>
<dbReference type="Pfam" id="PF13302">
    <property type="entry name" value="Acetyltransf_3"/>
    <property type="match status" value="1"/>
</dbReference>
<dbReference type="PANTHER" id="PTHR43441:SF6">
    <property type="entry name" value="N-ACETYLTRANSFERASE DOMAIN-CONTAINING PROTEIN"/>
    <property type="match status" value="1"/>
</dbReference>
<dbReference type="Gene3D" id="3.40.630.30">
    <property type="match status" value="1"/>
</dbReference>